<dbReference type="AlphaFoldDB" id="A0A7X2CHX2"/>
<name>A0A7X2CHX2_9PSED</name>
<dbReference type="Proteomes" id="UP000470186">
    <property type="component" value="Unassembled WGS sequence"/>
</dbReference>
<evidence type="ECO:0000313" key="2">
    <source>
        <dbReference type="Proteomes" id="UP000470186"/>
    </source>
</evidence>
<evidence type="ECO:0000313" key="1">
    <source>
        <dbReference type="EMBL" id="MQU32165.1"/>
    </source>
</evidence>
<evidence type="ECO:0008006" key="3">
    <source>
        <dbReference type="Google" id="ProtNLM"/>
    </source>
</evidence>
<organism evidence="1 2">
    <name type="scientific">Pseudomonas helleri</name>
    <dbReference type="NCBI Taxonomy" id="1608996"/>
    <lineage>
        <taxon>Bacteria</taxon>
        <taxon>Pseudomonadati</taxon>
        <taxon>Pseudomonadota</taxon>
        <taxon>Gammaproteobacteria</taxon>
        <taxon>Pseudomonadales</taxon>
        <taxon>Pseudomonadaceae</taxon>
        <taxon>Pseudomonas</taxon>
    </lineage>
</organism>
<gene>
    <name evidence="1" type="ORF">GHO30_12300</name>
</gene>
<dbReference type="RefSeq" id="WP_153351332.1">
    <property type="nucleotide sequence ID" value="NZ_JBQDLT010000014.1"/>
</dbReference>
<sequence>MREELQAELAEAFDNELADAVHSFTGGVTLPSEQWDPVTETGGEPVVISYSGRGILDSFKVELVDGVNIKATDQNLIALTNETTGVPQIGHKITTKNLLTGQQTTYDVLKPDVDPVGAHYEIHLREV</sequence>
<protein>
    <recommendedName>
        <fullName evidence="3">Glutamate 5-kinase</fullName>
    </recommendedName>
</protein>
<dbReference type="EMBL" id="WIVX01000050">
    <property type="protein sequence ID" value="MQU32165.1"/>
    <property type="molecule type" value="Genomic_DNA"/>
</dbReference>
<proteinExistence type="predicted"/>
<accession>A0A7X2CHX2</accession>
<comment type="caution">
    <text evidence="1">The sequence shown here is derived from an EMBL/GenBank/DDBJ whole genome shotgun (WGS) entry which is preliminary data.</text>
</comment>
<reference evidence="1 2" key="1">
    <citation type="submission" date="2019-10" db="EMBL/GenBank/DDBJ databases">
        <title>Evaluation of single-gene subtyping targets for Pseudomonas.</title>
        <authorList>
            <person name="Reichler S.J."/>
            <person name="Orsi R.H."/>
            <person name="Wiedmann M."/>
            <person name="Martin N.H."/>
            <person name="Murphy S.I."/>
        </authorList>
    </citation>
    <scope>NUCLEOTIDE SEQUENCE [LARGE SCALE GENOMIC DNA]</scope>
    <source>
        <strain evidence="1 2">FSL R10-2107</strain>
    </source>
</reference>
<keyword evidence="2" id="KW-1185">Reference proteome</keyword>